<comment type="subcellular location">
    <subcellularLocation>
        <location evidence="1">Cell membrane</location>
        <topology evidence="1">Multi-pass membrane protein</topology>
    </subcellularLocation>
</comment>
<evidence type="ECO:0000256" key="6">
    <source>
        <dbReference type="ARBA" id="ARBA00038076"/>
    </source>
</evidence>
<dbReference type="EMBL" id="JBHLVF010000047">
    <property type="protein sequence ID" value="MFC0395890.1"/>
    <property type="molecule type" value="Genomic_DNA"/>
</dbReference>
<proteinExistence type="inferred from homology"/>
<sequence>MKTSDKLRFVKQNMAKNKSRIFMTVLATAMGCTFLMMIASVAFGLQRSLVDEMMQGQTLTEIQIHSKMNGDTHEAIKQADVDRFKKLDHVKAVTAQRFTQGEVTLDGYKTSPTGIVTNFEEETKAGLQLSEGRMPTSGAEAIVGYHFAEHLLKDGSSEAYPNSLLGKQVSFNVTGYNPKTEKEEPLGTVKLTIVGLMLKPDKEWVQSTDLYLDDSIQSQLFHKGFEANPNVKVYADSANHVTTLSKALRDEGYQLYSVADSIKEMDLVFLIMKIGLVFVGTIAVLIASIGIYNTMTMAVTERSQDIGIMKAIGANPKTIRSIFLMESFGIGLFGALIGLAVAYGLSALINAVVPPIIESVLDGKAPEGFTFTYIPLSLSLVSVGISLGVAVLSGMRPAARATRIDVLRALRRDI</sequence>
<feature type="transmembrane region" description="Helical" evidence="7">
    <location>
        <begin position="373"/>
        <end position="393"/>
    </location>
</feature>
<feature type="transmembrane region" description="Helical" evidence="7">
    <location>
        <begin position="330"/>
        <end position="353"/>
    </location>
</feature>
<reference evidence="10 11" key="1">
    <citation type="submission" date="2024-09" db="EMBL/GenBank/DDBJ databases">
        <authorList>
            <person name="Sun Q."/>
            <person name="Mori K."/>
        </authorList>
    </citation>
    <scope>NUCLEOTIDE SEQUENCE [LARGE SCALE GENOMIC DNA]</scope>
    <source>
        <strain evidence="10 11">CCM 4839</strain>
    </source>
</reference>
<keyword evidence="2" id="KW-1003">Cell membrane</keyword>
<evidence type="ECO:0000256" key="4">
    <source>
        <dbReference type="ARBA" id="ARBA00022989"/>
    </source>
</evidence>
<evidence type="ECO:0000256" key="3">
    <source>
        <dbReference type="ARBA" id="ARBA00022692"/>
    </source>
</evidence>
<name>A0ABV6JM60_9BACL</name>
<feature type="transmembrane region" description="Helical" evidence="7">
    <location>
        <begin position="267"/>
        <end position="292"/>
    </location>
</feature>
<gene>
    <name evidence="10" type="ORF">ACFFJ8_31540</name>
</gene>
<evidence type="ECO:0000256" key="1">
    <source>
        <dbReference type="ARBA" id="ARBA00004651"/>
    </source>
</evidence>
<dbReference type="PANTHER" id="PTHR30572:SF4">
    <property type="entry name" value="ABC TRANSPORTER PERMEASE YTRF"/>
    <property type="match status" value="1"/>
</dbReference>
<dbReference type="RefSeq" id="WP_204817531.1">
    <property type="nucleotide sequence ID" value="NZ_JANHOF010000002.1"/>
</dbReference>
<keyword evidence="11" id="KW-1185">Reference proteome</keyword>
<evidence type="ECO:0000259" key="9">
    <source>
        <dbReference type="Pfam" id="PF12704"/>
    </source>
</evidence>
<evidence type="ECO:0000313" key="11">
    <source>
        <dbReference type="Proteomes" id="UP001589818"/>
    </source>
</evidence>
<evidence type="ECO:0000256" key="7">
    <source>
        <dbReference type="SAM" id="Phobius"/>
    </source>
</evidence>
<feature type="domain" description="ABC3 transporter permease C-terminal" evidence="8">
    <location>
        <begin position="278"/>
        <end position="405"/>
    </location>
</feature>
<evidence type="ECO:0000256" key="5">
    <source>
        <dbReference type="ARBA" id="ARBA00023136"/>
    </source>
</evidence>
<comment type="similarity">
    <text evidence="6">Belongs to the ABC-4 integral membrane protein family.</text>
</comment>
<dbReference type="Proteomes" id="UP001589818">
    <property type="component" value="Unassembled WGS sequence"/>
</dbReference>
<protein>
    <submittedName>
        <fullName evidence="10">ABC transporter permease</fullName>
    </submittedName>
</protein>
<organism evidence="10 11">
    <name type="scientific">Paenibacillus mendelii</name>
    <dbReference type="NCBI Taxonomy" id="206163"/>
    <lineage>
        <taxon>Bacteria</taxon>
        <taxon>Bacillati</taxon>
        <taxon>Bacillota</taxon>
        <taxon>Bacilli</taxon>
        <taxon>Bacillales</taxon>
        <taxon>Paenibacillaceae</taxon>
        <taxon>Paenibacillus</taxon>
    </lineage>
</organism>
<accession>A0ABV6JM60</accession>
<evidence type="ECO:0000256" key="2">
    <source>
        <dbReference type="ARBA" id="ARBA00022475"/>
    </source>
</evidence>
<dbReference type="InterPro" id="IPR025857">
    <property type="entry name" value="MacB_PCD"/>
</dbReference>
<dbReference type="Pfam" id="PF02687">
    <property type="entry name" value="FtsX"/>
    <property type="match status" value="1"/>
</dbReference>
<dbReference type="InterPro" id="IPR003838">
    <property type="entry name" value="ABC3_permease_C"/>
</dbReference>
<dbReference type="Pfam" id="PF12704">
    <property type="entry name" value="MacB_PCD"/>
    <property type="match status" value="1"/>
</dbReference>
<evidence type="ECO:0000259" key="8">
    <source>
        <dbReference type="Pfam" id="PF02687"/>
    </source>
</evidence>
<feature type="domain" description="MacB-like periplasmic core" evidence="9">
    <location>
        <begin position="22"/>
        <end position="250"/>
    </location>
</feature>
<keyword evidence="4 7" id="KW-1133">Transmembrane helix</keyword>
<dbReference type="InterPro" id="IPR050250">
    <property type="entry name" value="Macrolide_Exporter_MacB"/>
</dbReference>
<dbReference type="PROSITE" id="PS51257">
    <property type="entry name" value="PROKAR_LIPOPROTEIN"/>
    <property type="match status" value="1"/>
</dbReference>
<feature type="transmembrane region" description="Helical" evidence="7">
    <location>
        <begin position="21"/>
        <end position="45"/>
    </location>
</feature>
<dbReference type="PANTHER" id="PTHR30572">
    <property type="entry name" value="MEMBRANE COMPONENT OF TRANSPORTER-RELATED"/>
    <property type="match status" value="1"/>
</dbReference>
<keyword evidence="3 7" id="KW-0812">Transmembrane</keyword>
<keyword evidence="5 7" id="KW-0472">Membrane</keyword>
<evidence type="ECO:0000313" key="10">
    <source>
        <dbReference type="EMBL" id="MFC0395890.1"/>
    </source>
</evidence>
<comment type="caution">
    <text evidence="10">The sequence shown here is derived from an EMBL/GenBank/DDBJ whole genome shotgun (WGS) entry which is preliminary data.</text>
</comment>